<feature type="chain" id="PRO_5036787566" description="LPS-assembly lipoprotein" evidence="1">
    <location>
        <begin position="25"/>
        <end position="166"/>
    </location>
</feature>
<keyword evidence="3" id="KW-1185">Reference proteome</keyword>
<dbReference type="EMBL" id="JAIMBW010000001">
    <property type="protein sequence ID" value="MBY4894472.1"/>
    <property type="molecule type" value="Genomic_DNA"/>
</dbReference>
<dbReference type="GO" id="GO:0019867">
    <property type="term" value="C:outer membrane"/>
    <property type="evidence" value="ECO:0007669"/>
    <property type="project" value="InterPro"/>
</dbReference>
<feature type="signal peptide" evidence="1">
    <location>
        <begin position="1"/>
        <end position="24"/>
    </location>
</feature>
<evidence type="ECO:0000313" key="3">
    <source>
        <dbReference type="Proteomes" id="UP000693972"/>
    </source>
</evidence>
<dbReference type="AlphaFoldDB" id="A0A975YFA3"/>
<dbReference type="Pfam" id="PF04390">
    <property type="entry name" value="LptE"/>
    <property type="match status" value="1"/>
</dbReference>
<dbReference type="InterPro" id="IPR007485">
    <property type="entry name" value="LPS_assembly_LptE"/>
</dbReference>
<dbReference type="Proteomes" id="UP000693972">
    <property type="component" value="Unassembled WGS sequence"/>
</dbReference>
<protein>
    <recommendedName>
        <fullName evidence="4">LPS-assembly lipoprotein</fullName>
    </recommendedName>
</protein>
<evidence type="ECO:0000256" key="1">
    <source>
        <dbReference type="SAM" id="SignalP"/>
    </source>
</evidence>
<proteinExistence type="predicted"/>
<accession>A0A975YFA3</accession>
<dbReference type="Gene3D" id="3.30.160.150">
    <property type="entry name" value="Lipoprotein like domain"/>
    <property type="match status" value="1"/>
</dbReference>
<evidence type="ECO:0008006" key="4">
    <source>
        <dbReference type="Google" id="ProtNLM"/>
    </source>
</evidence>
<gene>
    <name evidence="2" type="ORF">KUL25_17075</name>
</gene>
<reference evidence="2 3" key="1">
    <citation type="submission" date="2021-07" db="EMBL/GenBank/DDBJ databases">
        <title>Karlodiniumbacter phycospheric gen. nov., sp. nov., a phycosphere bacterium isolated from karlodinium veneficum.</title>
        <authorList>
            <person name="Peng Y."/>
            <person name="Jiang L."/>
            <person name="Lee J."/>
        </authorList>
    </citation>
    <scope>NUCLEOTIDE SEQUENCE</scope>
    <source>
        <strain evidence="2 3">N5</strain>
    </source>
</reference>
<dbReference type="RefSeq" id="WP_257894035.1">
    <property type="nucleotide sequence ID" value="NZ_JAIMBW010000001.1"/>
</dbReference>
<dbReference type="EMBL" id="CP078073">
    <property type="protein sequence ID" value="QXL87125.1"/>
    <property type="molecule type" value="Genomic_DNA"/>
</dbReference>
<sequence>MSLSRLGLSSRRAFLLSLSALPLAACNFQPVYGPGGSGEIIRNQIRVADPASRLEFELVARLEDRLGTGSNYMLDYVIDRTTRNLAIDEDAVINRINLVGTLTFTVREAGTGRTVQTGEVSTFTSYATTESPVATESARRDAEDRLAIALADQVVTRLIAGAASWS</sequence>
<keyword evidence="1" id="KW-0732">Signal</keyword>
<name>A0A975YFA3_9RHOB</name>
<dbReference type="GO" id="GO:0043165">
    <property type="term" value="P:Gram-negative-bacterium-type cell outer membrane assembly"/>
    <property type="evidence" value="ECO:0007669"/>
    <property type="project" value="InterPro"/>
</dbReference>
<evidence type="ECO:0000313" key="2">
    <source>
        <dbReference type="EMBL" id="QXL87125.1"/>
    </source>
</evidence>
<organism evidence="2">
    <name type="scientific">Gymnodinialimonas phycosphaerae</name>
    <dbReference type="NCBI Taxonomy" id="2841589"/>
    <lineage>
        <taxon>Bacteria</taxon>
        <taxon>Pseudomonadati</taxon>
        <taxon>Pseudomonadota</taxon>
        <taxon>Alphaproteobacteria</taxon>
        <taxon>Rhodobacterales</taxon>
        <taxon>Paracoccaceae</taxon>
        <taxon>Gymnodinialimonas</taxon>
    </lineage>
</organism>